<accession>A0ABT3IQ87</accession>
<dbReference type="InterPro" id="IPR023393">
    <property type="entry name" value="START-like_dom_sf"/>
</dbReference>
<dbReference type="Proteomes" id="UP001207742">
    <property type="component" value="Unassembled WGS sequence"/>
</dbReference>
<sequence length="147" mass="16449">MEKQQFHVTIDATRERVWEVLWGDTTYPAWTAAFCAGSRAETDWKEGSKALFLGDTNDGMVAIIAASVPAEFMSFRHIGEIKDGVEDVTSDRVKEWAGAMENYTLKTVNGQTEVTIDIDVAADYKEYFMTTWPKALDTLKAIAENKA</sequence>
<gene>
    <name evidence="3" type="ORF">OL497_19630</name>
</gene>
<comment type="similarity">
    <text evidence="1">Belongs to the AHA1 family.</text>
</comment>
<name>A0ABT3IQ87_9BACT</name>
<comment type="caution">
    <text evidence="3">The sequence shown here is derived from an EMBL/GenBank/DDBJ whole genome shotgun (WGS) entry which is preliminary data.</text>
</comment>
<dbReference type="InterPro" id="IPR013538">
    <property type="entry name" value="ASHA1/2-like_C"/>
</dbReference>
<organism evidence="3 4">
    <name type="scientific">Chitinophaga nivalis</name>
    <dbReference type="NCBI Taxonomy" id="2991709"/>
    <lineage>
        <taxon>Bacteria</taxon>
        <taxon>Pseudomonadati</taxon>
        <taxon>Bacteroidota</taxon>
        <taxon>Chitinophagia</taxon>
        <taxon>Chitinophagales</taxon>
        <taxon>Chitinophagaceae</taxon>
        <taxon>Chitinophaga</taxon>
    </lineage>
</organism>
<dbReference type="EMBL" id="JAPDNS010000002">
    <property type="protein sequence ID" value="MCW3486122.1"/>
    <property type="molecule type" value="Genomic_DNA"/>
</dbReference>
<evidence type="ECO:0000313" key="3">
    <source>
        <dbReference type="EMBL" id="MCW3486122.1"/>
    </source>
</evidence>
<proteinExistence type="inferred from homology"/>
<evidence type="ECO:0000259" key="2">
    <source>
        <dbReference type="Pfam" id="PF08327"/>
    </source>
</evidence>
<evidence type="ECO:0000313" key="4">
    <source>
        <dbReference type="Proteomes" id="UP001207742"/>
    </source>
</evidence>
<evidence type="ECO:0000256" key="1">
    <source>
        <dbReference type="ARBA" id="ARBA00006817"/>
    </source>
</evidence>
<protein>
    <submittedName>
        <fullName evidence="3">SRPBCC domain-containing protein</fullName>
    </submittedName>
</protein>
<dbReference type="SUPFAM" id="SSF55961">
    <property type="entry name" value="Bet v1-like"/>
    <property type="match status" value="1"/>
</dbReference>
<dbReference type="Gene3D" id="3.30.530.20">
    <property type="match status" value="1"/>
</dbReference>
<reference evidence="3 4" key="1">
    <citation type="submission" date="2022-10" db="EMBL/GenBank/DDBJ databases">
        <title>Chitinophaga nivalis PC15 sp. nov., isolated from Pyeongchang county, South Korea.</title>
        <authorList>
            <person name="Trinh H.N."/>
        </authorList>
    </citation>
    <scope>NUCLEOTIDE SEQUENCE [LARGE SCALE GENOMIC DNA]</scope>
    <source>
        <strain evidence="3 4">PC14</strain>
    </source>
</reference>
<dbReference type="RefSeq" id="WP_264732937.1">
    <property type="nucleotide sequence ID" value="NZ_JAPDNR010000001.1"/>
</dbReference>
<dbReference type="Pfam" id="PF08327">
    <property type="entry name" value="AHSA1"/>
    <property type="match status" value="1"/>
</dbReference>
<feature type="domain" description="Activator of Hsp90 ATPase homologue 1/2-like C-terminal" evidence="2">
    <location>
        <begin position="11"/>
        <end position="144"/>
    </location>
</feature>
<keyword evidence="4" id="KW-1185">Reference proteome</keyword>